<keyword evidence="12" id="KW-0460">Magnesium</keyword>
<comment type="cofactor">
    <cofactor evidence="12">
        <name>Mg(2+)</name>
        <dbReference type="ChEBI" id="CHEBI:18420"/>
    </cofactor>
    <text evidence="12">Binds 2 magnesium ions per subunit.</text>
</comment>
<dbReference type="Proteomes" id="UP000452235">
    <property type="component" value="Unassembled WGS sequence"/>
</dbReference>
<feature type="binding site" evidence="12">
    <location>
        <position position="273"/>
    </location>
    <ligand>
        <name>Mg(2+)</name>
        <dbReference type="ChEBI" id="CHEBI:18420"/>
        <label>1</label>
    </ligand>
</feature>
<dbReference type="InterPro" id="IPR005502">
    <property type="entry name" value="Ribosyl_crysJ1"/>
</dbReference>
<evidence type="ECO:0000256" key="7">
    <source>
        <dbReference type="ARBA" id="ARBA00042722"/>
    </source>
</evidence>
<comment type="caution">
    <text evidence="13">The sequence shown here is derived from an EMBL/GenBank/DDBJ whole genome shotgun (WGS) entry which is preliminary data.</text>
</comment>
<feature type="binding site" evidence="12">
    <location>
        <position position="54"/>
    </location>
    <ligand>
        <name>Mg(2+)</name>
        <dbReference type="ChEBI" id="CHEBI:18420"/>
        <label>1</label>
    </ligand>
</feature>
<evidence type="ECO:0000256" key="10">
    <source>
        <dbReference type="ARBA" id="ARBA00043193"/>
    </source>
</evidence>
<accession>A0A5M3Z8U6</accession>
<comment type="similarity">
    <text evidence="1">Belongs to the ADP-ribosylglycohydrolase family.</text>
</comment>
<organism evidence="13 14">
    <name type="scientific">Aspergillus terreus</name>
    <dbReference type="NCBI Taxonomy" id="33178"/>
    <lineage>
        <taxon>Eukaryota</taxon>
        <taxon>Fungi</taxon>
        <taxon>Dikarya</taxon>
        <taxon>Ascomycota</taxon>
        <taxon>Pezizomycotina</taxon>
        <taxon>Eurotiomycetes</taxon>
        <taxon>Eurotiomycetidae</taxon>
        <taxon>Eurotiales</taxon>
        <taxon>Aspergillaceae</taxon>
        <taxon>Aspergillus</taxon>
        <taxon>Aspergillus subgen. Circumdati</taxon>
    </lineage>
</organism>
<evidence type="ECO:0000256" key="11">
    <source>
        <dbReference type="ARBA" id="ARBA00049015"/>
    </source>
</evidence>
<evidence type="ECO:0000313" key="14">
    <source>
        <dbReference type="Proteomes" id="UP000452235"/>
    </source>
</evidence>
<evidence type="ECO:0000256" key="6">
    <source>
        <dbReference type="ARBA" id="ARBA00042471"/>
    </source>
</evidence>
<sequence length="317" mass="34921">MTPSIRSRARGSIWGVCVADALGGPVQFKDPHTFEPITGLRFVQPFHQPAGSYSDDGSMTLALAQSIIDSQGSYSHALSIQYFMDWLFDGRFSTTSSSWDVGRSTRGALLSWKKRGTEQLEQTQAHINAKLDRDDCSGNGSLMRIAPLGVVLWRNAPEARRRAREQSRVTHPSLPCVEACELYTLLLCEVMQGSSKERLCQTVANYRLDDPKLAERLARYHNISDWKAKSNSDLRSSGWVVDTIEVALWGFFKYESWTDGALAVVNLGGDSDTAGAVYGGLAGAFYGSESIPAQWVDGMVKKELIGEIATKLSHYAV</sequence>
<feature type="binding site" evidence="12">
    <location>
        <position position="56"/>
    </location>
    <ligand>
        <name>Mg(2+)</name>
        <dbReference type="ChEBI" id="CHEBI:18420"/>
        <label>1</label>
    </ligand>
</feature>
<dbReference type="GO" id="GO:0004649">
    <property type="term" value="F:poly(ADP-ribose) glycohydrolase activity"/>
    <property type="evidence" value="ECO:0007669"/>
    <property type="project" value="UniProtKB-EC"/>
</dbReference>
<dbReference type="Pfam" id="PF03747">
    <property type="entry name" value="ADP_ribosyl_GH"/>
    <property type="match status" value="1"/>
</dbReference>
<protein>
    <recommendedName>
        <fullName evidence="4">ADP-ribosylhydrolase ARH3</fullName>
        <ecNumber evidence="2">3.2.1.143</ecNumber>
    </recommendedName>
    <alternativeName>
        <fullName evidence="5">ADP-ribose glycohydrolase ARH3</fullName>
    </alternativeName>
    <alternativeName>
        <fullName evidence="6">ADP-ribosylhydrolase 3</fullName>
    </alternativeName>
    <alternativeName>
        <fullName evidence="9">O-acetyl-ADP-ribose deacetylase ARH3</fullName>
    </alternativeName>
    <alternativeName>
        <fullName evidence="10">Poly(ADP-ribose) glycohydrolase ARH3</fullName>
    </alternativeName>
    <alternativeName>
        <fullName evidence="8">[Protein ADP-ribosylarginine] hydrolase-like protein 2</fullName>
    </alternativeName>
    <alternativeName>
        <fullName evidence="7">[Protein ADP-ribosylserine] hydrolase</fullName>
    </alternativeName>
</protein>
<dbReference type="AlphaFoldDB" id="A0A5M3Z8U6"/>
<feature type="binding site" evidence="12">
    <location>
        <position position="55"/>
    </location>
    <ligand>
        <name>Mg(2+)</name>
        <dbReference type="ChEBI" id="CHEBI:18420"/>
        <label>1</label>
    </ligand>
</feature>
<evidence type="ECO:0000256" key="8">
    <source>
        <dbReference type="ARBA" id="ARBA00042850"/>
    </source>
</evidence>
<dbReference type="GO" id="GO:0046872">
    <property type="term" value="F:metal ion binding"/>
    <property type="evidence" value="ECO:0007669"/>
    <property type="project" value="UniProtKB-KW"/>
</dbReference>
<evidence type="ECO:0000256" key="3">
    <source>
        <dbReference type="ARBA" id="ARBA00022801"/>
    </source>
</evidence>
<reference evidence="13 14" key="1">
    <citation type="submission" date="2020-01" db="EMBL/GenBank/DDBJ databases">
        <title>Aspergillus terreus IFO 6365 whole genome shotgun sequence.</title>
        <authorList>
            <person name="Kanamasa S."/>
            <person name="Takahashi H."/>
        </authorList>
    </citation>
    <scope>NUCLEOTIDE SEQUENCE [LARGE SCALE GENOMIC DNA]</scope>
    <source>
        <strain evidence="13 14">IFO 6365</strain>
    </source>
</reference>
<name>A0A5M3Z8U6_ASPTE</name>
<dbReference type="Gene3D" id="1.10.4080.10">
    <property type="entry name" value="ADP-ribosylation/Crystallin J1"/>
    <property type="match status" value="1"/>
</dbReference>
<dbReference type="InterPro" id="IPR036705">
    <property type="entry name" value="Ribosyl_crysJ1_sf"/>
</dbReference>
<dbReference type="EMBL" id="BLJY01000007">
    <property type="protein sequence ID" value="GFF17830.1"/>
    <property type="molecule type" value="Genomic_DNA"/>
</dbReference>
<gene>
    <name evidence="13" type="ORF">ATEIFO6365_0007037900</name>
</gene>
<dbReference type="PANTHER" id="PTHR16222">
    <property type="entry name" value="ADP-RIBOSYLGLYCOHYDROLASE"/>
    <property type="match status" value="1"/>
</dbReference>
<dbReference type="InterPro" id="IPR050792">
    <property type="entry name" value="ADP-ribosylglycohydrolase"/>
</dbReference>
<evidence type="ECO:0000256" key="2">
    <source>
        <dbReference type="ARBA" id="ARBA00012255"/>
    </source>
</evidence>
<dbReference type="VEuPathDB" id="FungiDB:ATEG_05998"/>
<dbReference type="PANTHER" id="PTHR16222:SF24">
    <property type="entry name" value="ADP-RIBOSYLHYDROLASE ARH3"/>
    <property type="match status" value="1"/>
</dbReference>
<evidence type="ECO:0000256" key="1">
    <source>
        <dbReference type="ARBA" id="ARBA00010702"/>
    </source>
</evidence>
<evidence type="ECO:0000313" key="13">
    <source>
        <dbReference type="EMBL" id="GFF17830.1"/>
    </source>
</evidence>
<dbReference type="OrthoDB" id="2021138at2759"/>
<evidence type="ECO:0000256" key="12">
    <source>
        <dbReference type="PIRSR" id="PIRSR605502-1"/>
    </source>
</evidence>
<feature type="binding site" evidence="12">
    <location>
        <position position="270"/>
    </location>
    <ligand>
        <name>Mg(2+)</name>
        <dbReference type="ChEBI" id="CHEBI:18420"/>
        <label>1</label>
    </ligand>
</feature>
<keyword evidence="12" id="KW-0479">Metal-binding</keyword>
<comment type="catalytic activity">
    <reaction evidence="11">
        <text>alpha-NAD(+) + H2O = ADP-D-ribose + nicotinamide + H(+)</text>
        <dbReference type="Rhea" id="RHEA:68792"/>
        <dbReference type="ChEBI" id="CHEBI:15377"/>
        <dbReference type="ChEBI" id="CHEBI:15378"/>
        <dbReference type="ChEBI" id="CHEBI:17154"/>
        <dbReference type="ChEBI" id="CHEBI:57967"/>
        <dbReference type="ChEBI" id="CHEBI:77017"/>
    </reaction>
</comment>
<keyword evidence="14" id="KW-1185">Reference proteome</keyword>
<evidence type="ECO:0000256" key="5">
    <source>
        <dbReference type="ARBA" id="ARBA00042398"/>
    </source>
</evidence>
<keyword evidence="3 13" id="KW-0378">Hydrolase</keyword>
<evidence type="ECO:0000256" key="4">
    <source>
        <dbReference type="ARBA" id="ARBA00041057"/>
    </source>
</evidence>
<dbReference type="EC" id="3.2.1.143" evidence="2"/>
<evidence type="ECO:0000256" key="9">
    <source>
        <dbReference type="ARBA" id="ARBA00043187"/>
    </source>
</evidence>
<proteinExistence type="inferred from homology"/>
<dbReference type="SUPFAM" id="SSF101478">
    <property type="entry name" value="ADP-ribosylglycohydrolase"/>
    <property type="match status" value="1"/>
</dbReference>
<feature type="binding site" evidence="12">
    <location>
        <position position="272"/>
    </location>
    <ligand>
        <name>Mg(2+)</name>
        <dbReference type="ChEBI" id="CHEBI:18420"/>
        <label>1</label>
    </ligand>
</feature>